<dbReference type="CDD" id="cd03784">
    <property type="entry name" value="GT1_Gtf-like"/>
    <property type="match status" value="1"/>
</dbReference>
<comment type="similarity">
    <text evidence="1 4">Belongs to the UDP-glycosyltransferase family.</text>
</comment>
<evidence type="ECO:0000313" key="6">
    <source>
        <dbReference type="EnsemblPlants" id="AUR62004461-RA:cds"/>
    </source>
</evidence>
<dbReference type="AlphaFoldDB" id="A0A803KZK1"/>
<evidence type="ECO:0000313" key="7">
    <source>
        <dbReference type="Proteomes" id="UP000596660"/>
    </source>
</evidence>
<dbReference type="OMA" id="EGEFRDQ"/>
<dbReference type="EC" id="2.4.1.-" evidence="5"/>
<name>A0A803KZK1_CHEQI</name>
<dbReference type="FunFam" id="3.40.50.2000:FF:000054">
    <property type="entry name" value="Glycosyltransferase"/>
    <property type="match status" value="1"/>
</dbReference>
<dbReference type="InterPro" id="IPR002213">
    <property type="entry name" value="UDP_glucos_trans"/>
</dbReference>
<organism evidence="6 7">
    <name type="scientific">Chenopodium quinoa</name>
    <name type="common">Quinoa</name>
    <dbReference type="NCBI Taxonomy" id="63459"/>
    <lineage>
        <taxon>Eukaryota</taxon>
        <taxon>Viridiplantae</taxon>
        <taxon>Streptophyta</taxon>
        <taxon>Embryophyta</taxon>
        <taxon>Tracheophyta</taxon>
        <taxon>Spermatophyta</taxon>
        <taxon>Magnoliopsida</taxon>
        <taxon>eudicotyledons</taxon>
        <taxon>Gunneridae</taxon>
        <taxon>Pentapetalae</taxon>
        <taxon>Caryophyllales</taxon>
        <taxon>Chenopodiaceae</taxon>
        <taxon>Chenopodioideae</taxon>
        <taxon>Atripliceae</taxon>
        <taxon>Chenopodium</taxon>
    </lineage>
</organism>
<dbReference type="OrthoDB" id="5835829at2759"/>
<dbReference type="RefSeq" id="XP_021748197.1">
    <property type="nucleotide sequence ID" value="XM_021892505.1"/>
</dbReference>
<reference evidence="6" key="2">
    <citation type="submission" date="2021-03" db="UniProtKB">
        <authorList>
            <consortium name="EnsemblPlants"/>
        </authorList>
    </citation>
    <scope>IDENTIFICATION</scope>
</reference>
<dbReference type="InterPro" id="IPR035595">
    <property type="entry name" value="UDP_glycos_trans_CS"/>
</dbReference>
<dbReference type="PANTHER" id="PTHR48046">
    <property type="entry name" value="UDP-GLYCOSYLTRANSFERASE 72E1"/>
    <property type="match status" value="1"/>
</dbReference>
<dbReference type="Gramene" id="AUR62004461-RA">
    <property type="protein sequence ID" value="AUR62004461-RA:cds"/>
    <property type="gene ID" value="AUR62004461"/>
</dbReference>
<reference evidence="6" key="1">
    <citation type="journal article" date="2017" name="Nature">
        <title>The genome of Chenopodium quinoa.</title>
        <authorList>
            <person name="Jarvis D.E."/>
            <person name="Ho Y.S."/>
            <person name="Lightfoot D.J."/>
            <person name="Schmoeckel S.M."/>
            <person name="Li B."/>
            <person name="Borm T.J.A."/>
            <person name="Ohyanagi H."/>
            <person name="Mineta K."/>
            <person name="Michell C.T."/>
            <person name="Saber N."/>
            <person name="Kharbatia N.M."/>
            <person name="Rupper R.R."/>
            <person name="Sharp A.R."/>
            <person name="Dally N."/>
            <person name="Boughton B.A."/>
            <person name="Woo Y.H."/>
            <person name="Gao G."/>
            <person name="Schijlen E.G.W.M."/>
            <person name="Guo X."/>
            <person name="Momin A.A."/>
            <person name="Negrao S."/>
            <person name="Al-Babili S."/>
            <person name="Gehring C."/>
            <person name="Roessner U."/>
            <person name="Jung C."/>
            <person name="Murphy K."/>
            <person name="Arold S.T."/>
            <person name="Gojobori T."/>
            <person name="van der Linden C.G."/>
            <person name="van Loo E.N."/>
            <person name="Jellen E.N."/>
            <person name="Maughan P.J."/>
            <person name="Tester M."/>
        </authorList>
    </citation>
    <scope>NUCLEOTIDE SEQUENCE [LARGE SCALE GENOMIC DNA]</scope>
    <source>
        <strain evidence="6">cv. PI 614886</strain>
    </source>
</reference>
<dbReference type="SUPFAM" id="SSF53756">
    <property type="entry name" value="UDP-Glycosyltransferase/glycogen phosphorylase"/>
    <property type="match status" value="1"/>
</dbReference>
<sequence>MQETNQKPHVVVIPSPGMGHLIPVVEFAKLLHHHHHFSISLLLPSSSPPTTAQTTFLSALPPAISLTFLPRVDSSLIPSNVAHEVTIHLTHFHCLSHVRSALSSLTNVVALVTDLFGTDYFDVAREFNVPPYMYFTTNAFCLLSFFHMPKLHETVSCEYRDMVEPLVLPGCVPLYGKDFVDPARDRQDEAYRVFLYQIKRYVLAEGIFENTFLDLEPGAIHALKTEDPNRPEIYPVGPIIKSDLGGEANEGLECLSWLDQQPPGSVLFVCFGSGGTLSNEQINELAIGLENSGQRFLWVVRAPSNSSQDSFFTQGSDKDDSFGFLPKGCLDRIKNRGLLVPSWAPQLKVLSHKSTGGFLSHCGWNSTLESIVYGLPMIAWPLYAEQRMSAVLLNEGIKVALRPKAKESGVVEADEIARVVKELMEGGEGKKAREKMKELSE</sequence>
<dbReference type="PANTHER" id="PTHR48046:SF6">
    <property type="entry name" value="GLYCOSYLTRANSFERASE"/>
    <property type="match status" value="1"/>
</dbReference>
<dbReference type="GO" id="GO:0008194">
    <property type="term" value="F:UDP-glycosyltransferase activity"/>
    <property type="evidence" value="ECO:0007669"/>
    <property type="project" value="InterPro"/>
</dbReference>
<dbReference type="GeneID" id="110714043"/>
<evidence type="ECO:0000256" key="1">
    <source>
        <dbReference type="ARBA" id="ARBA00009995"/>
    </source>
</evidence>
<evidence type="ECO:0000256" key="4">
    <source>
        <dbReference type="RuleBase" id="RU003718"/>
    </source>
</evidence>
<dbReference type="Proteomes" id="UP000596660">
    <property type="component" value="Unplaced"/>
</dbReference>
<dbReference type="Gene3D" id="3.40.50.2000">
    <property type="entry name" value="Glycogen Phosphorylase B"/>
    <property type="match status" value="2"/>
</dbReference>
<dbReference type="KEGG" id="cqi:110714043"/>
<keyword evidence="3 4" id="KW-0808">Transferase</keyword>
<evidence type="ECO:0000256" key="5">
    <source>
        <dbReference type="RuleBase" id="RU362057"/>
    </source>
</evidence>
<dbReference type="EnsemblPlants" id="AUR62004461-RA">
    <property type="protein sequence ID" value="AUR62004461-RA:cds"/>
    <property type="gene ID" value="AUR62004461"/>
</dbReference>
<evidence type="ECO:0000256" key="3">
    <source>
        <dbReference type="ARBA" id="ARBA00022679"/>
    </source>
</evidence>
<gene>
    <name evidence="6" type="primary">LOC110714043</name>
</gene>
<evidence type="ECO:0000256" key="2">
    <source>
        <dbReference type="ARBA" id="ARBA00022676"/>
    </source>
</evidence>
<dbReference type="PROSITE" id="PS00375">
    <property type="entry name" value="UDPGT"/>
    <property type="match status" value="1"/>
</dbReference>
<dbReference type="FunFam" id="3.40.50.2000:FF:000051">
    <property type="entry name" value="Glycosyltransferase"/>
    <property type="match status" value="1"/>
</dbReference>
<keyword evidence="2 4" id="KW-0328">Glycosyltransferase</keyword>
<proteinExistence type="inferred from homology"/>
<keyword evidence="7" id="KW-1185">Reference proteome</keyword>
<dbReference type="Pfam" id="PF00201">
    <property type="entry name" value="UDPGT"/>
    <property type="match status" value="1"/>
</dbReference>
<accession>A0A803KZK1</accession>
<protein>
    <recommendedName>
        <fullName evidence="5">Glycosyltransferase</fullName>
        <ecNumber evidence="5">2.4.1.-</ecNumber>
    </recommendedName>
</protein>